<feature type="transmembrane region" description="Helical" evidence="4">
    <location>
        <begin position="133"/>
        <end position="156"/>
    </location>
</feature>
<protein>
    <submittedName>
        <fullName evidence="6">MFS transporter</fullName>
    </submittedName>
</protein>
<dbReference type="PANTHER" id="PTHR11360:SF284">
    <property type="entry name" value="EG:103B4.3 PROTEIN-RELATED"/>
    <property type="match status" value="1"/>
</dbReference>
<feature type="transmembrane region" description="Helical" evidence="4">
    <location>
        <begin position="103"/>
        <end position="121"/>
    </location>
</feature>
<feature type="transmembrane region" description="Helical" evidence="4">
    <location>
        <begin position="215"/>
        <end position="240"/>
    </location>
</feature>
<dbReference type="EMBL" id="VDUZ01000002">
    <property type="protein sequence ID" value="TXL81898.1"/>
    <property type="molecule type" value="Genomic_DNA"/>
</dbReference>
<dbReference type="InterPro" id="IPR050327">
    <property type="entry name" value="Proton-linked_MCT"/>
</dbReference>
<dbReference type="OrthoDB" id="146345at2"/>
<gene>
    <name evidence="6" type="ORF">FHP25_02190</name>
</gene>
<dbReference type="Proteomes" id="UP000321638">
    <property type="component" value="Unassembled WGS sequence"/>
</dbReference>
<dbReference type="AlphaFoldDB" id="A0A5C8PU99"/>
<dbReference type="RefSeq" id="WP_147845254.1">
    <property type="nucleotide sequence ID" value="NZ_VDUZ01000002.1"/>
</dbReference>
<dbReference type="Pfam" id="PF07690">
    <property type="entry name" value="MFS_1"/>
    <property type="match status" value="2"/>
</dbReference>
<evidence type="ECO:0000313" key="6">
    <source>
        <dbReference type="EMBL" id="TXL81898.1"/>
    </source>
</evidence>
<dbReference type="InterPro" id="IPR011701">
    <property type="entry name" value="MFS"/>
</dbReference>
<feature type="transmembrane region" description="Helical" evidence="4">
    <location>
        <begin position="292"/>
        <end position="310"/>
    </location>
</feature>
<dbReference type="InterPro" id="IPR036259">
    <property type="entry name" value="MFS_trans_sf"/>
</dbReference>
<dbReference type="GO" id="GO:0022857">
    <property type="term" value="F:transmembrane transporter activity"/>
    <property type="evidence" value="ECO:0007669"/>
    <property type="project" value="InterPro"/>
</dbReference>
<comment type="caution">
    <text evidence="6">The sequence shown here is derived from an EMBL/GenBank/DDBJ whole genome shotgun (WGS) entry which is preliminary data.</text>
</comment>
<feature type="transmembrane region" description="Helical" evidence="4">
    <location>
        <begin position="43"/>
        <end position="63"/>
    </location>
</feature>
<dbReference type="CDD" id="cd17355">
    <property type="entry name" value="MFS_YcxA_like"/>
    <property type="match status" value="1"/>
</dbReference>
<feature type="transmembrane region" description="Helical" evidence="4">
    <location>
        <begin position="260"/>
        <end position="280"/>
    </location>
</feature>
<feature type="transmembrane region" description="Helical" evidence="4">
    <location>
        <begin position="75"/>
        <end position="97"/>
    </location>
</feature>
<feature type="transmembrane region" description="Helical" evidence="4">
    <location>
        <begin position="5"/>
        <end position="23"/>
    </location>
</feature>
<name>A0A5C8PU99_9HYPH</name>
<evidence type="ECO:0000256" key="1">
    <source>
        <dbReference type="ARBA" id="ARBA00022692"/>
    </source>
</evidence>
<dbReference type="PANTHER" id="PTHR11360">
    <property type="entry name" value="MONOCARBOXYLATE TRANSPORTER"/>
    <property type="match status" value="1"/>
</dbReference>
<reference evidence="6 7" key="1">
    <citation type="submission" date="2019-06" db="EMBL/GenBank/DDBJ databases">
        <title>New taxonomy in bacterial strain CC-CFT640, isolated from vineyard.</title>
        <authorList>
            <person name="Lin S.-Y."/>
            <person name="Tsai C.-F."/>
            <person name="Young C.-C."/>
        </authorList>
    </citation>
    <scope>NUCLEOTIDE SEQUENCE [LARGE SCALE GENOMIC DNA]</scope>
    <source>
        <strain evidence="6 7">CC-CFT640</strain>
    </source>
</reference>
<dbReference type="SUPFAM" id="SSF103473">
    <property type="entry name" value="MFS general substrate transporter"/>
    <property type="match status" value="1"/>
</dbReference>
<evidence type="ECO:0000256" key="2">
    <source>
        <dbReference type="ARBA" id="ARBA00022989"/>
    </source>
</evidence>
<keyword evidence="1 4" id="KW-0812">Transmembrane</keyword>
<evidence type="ECO:0000313" key="7">
    <source>
        <dbReference type="Proteomes" id="UP000321638"/>
    </source>
</evidence>
<feature type="transmembrane region" description="Helical" evidence="4">
    <location>
        <begin position="316"/>
        <end position="341"/>
    </location>
</feature>
<keyword evidence="3 4" id="KW-0472">Membrane</keyword>
<feature type="transmembrane region" description="Helical" evidence="4">
    <location>
        <begin position="348"/>
        <end position="368"/>
    </location>
</feature>
<feature type="transmembrane region" description="Helical" evidence="4">
    <location>
        <begin position="380"/>
        <end position="399"/>
    </location>
</feature>
<dbReference type="InterPro" id="IPR020846">
    <property type="entry name" value="MFS_dom"/>
</dbReference>
<evidence type="ECO:0000259" key="5">
    <source>
        <dbReference type="PROSITE" id="PS50850"/>
    </source>
</evidence>
<evidence type="ECO:0000256" key="3">
    <source>
        <dbReference type="ARBA" id="ARBA00023136"/>
    </source>
</evidence>
<organism evidence="6 7">
    <name type="scientific">Vineibacter terrae</name>
    <dbReference type="NCBI Taxonomy" id="2586908"/>
    <lineage>
        <taxon>Bacteria</taxon>
        <taxon>Pseudomonadati</taxon>
        <taxon>Pseudomonadota</taxon>
        <taxon>Alphaproteobacteria</taxon>
        <taxon>Hyphomicrobiales</taxon>
        <taxon>Vineibacter</taxon>
    </lineage>
</organism>
<keyword evidence="2 4" id="KW-1133">Transmembrane helix</keyword>
<accession>A0A5C8PU99</accession>
<evidence type="ECO:0000256" key="4">
    <source>
        <dbReference type="SAM" id="Phobius"/>
    </source>
</evidence>
<dbReference type="PROSITE" id="PS50850">
    <property type="entry name" value="MFS"/>
    <property type="match status" value="1"/>
</dbReference>
<dbReference type="Gene3D" id="1.20.1250.20">
    <property type="entry name" value="MFS general substrate transporter like domains"/>
    <property type="match status" value="1"/>
</dbReference>
<proteinExistence type="predicted"/>
<sequence>MRRDWWVPVVCGGIILTIGIGARQSFGIFQKPIADDLQVGRELWSFGNALSMLLMGMLAPFVGGVERRFGVARTVAAGGVLYVLGMVVIGVATEGVLLTVGNALTGVGMAAAGFGPILAAINRAAPPDKRSLALGITTAGGSFGQFAVVPFASILLERLGSWHATILILTAVSAVMIPLALGLRETRSAPAAAGGAAAPQGLREALSEAFATPGFWLLTLGFFVCGFHVSFVGLHLPPYISDKSVGMEVLGRAISPTELGGWAIALVGLFNIAGAILWGWLGGRHRRKDMLVLLYFLRAVAFIIFLVLPLSAASVLLFAATLGFLWLGTVPLTSGLVALMFGPTYMSMLYGIVFFSHQVGSFLGGWGGGRLYDLQGSYDLMWWISIGLGLFAAVINWPIREAPAARLAARPA</sequence>
<feature type="domain" description="Major facilitator superfamily (MFS) profile" evidence="5">
    <location>
        <begin position="1"/>
        <end position="404"/>
    </location>
</feature>
<keyword evidence="7" id="KW-1185">Reference proteome</keyword>
<feature type="transmembrane region" description="Helical" evidence="4">
    <location>
        <begin position="162"/>
        <end position="181"/>
    </location>
</feature>